<dbReference type="InterPro" id="IPR056174">
    <property type="entry name" value="SpoVR_N"/>
</dbReference>
<sequence length="480" mass="56881">MNADEIKELERAIHEITEIAQGFGLDFYPMRYEICPADIIYTFGAYGMPTRFSHWSFGKAFHMMKLQYDYGLSKIYELVINSNPCYAFLLDGNSLIQNKMIAAHVMAHSDFFKNNIRFSKTNREMIESMSATAERMRQYEIQYGAENVEKFLDAVLAIQEHIEPGLIKPYRLVYPQGEPAPPAKAQTKPTSGYEDLWALDPDDEQQAAEKQESLEETPKPFPPRPEKDLMWFIQEYSTELTDWQRDIMTMLRDEMLYFWPQIETKIMNEGWATYWHQRIMREMDLTSEETVEYAKLHASVVQPSRHSLNPYYLGLKIFEDIERRWDHPTKEEQRRYGRKPGQGREKIFEVRETDSDISFLRNYLTKELVKEMDLYIFEKKGPDWTITDKSWEKVRDQLVYSRVNGGFPVIVVENGDYGKRGELYLVHRYEGIELDIRYVEKTLPYVYRLWGRPVHLETEVETKKVCFSYDGTKSHRKFLT</sequence>
<comment type="caution">
    <text evidence="4">The sequence shown here is derived from an EMBL/GenBank/DDBJ whole genome shotgun (WGS) entry which is preliminary data.</text>
</comment>
<dbReference type="Pfam" id="PF24755">
    <property type="entry name" value="SpoVR_C"/>
    <property type="match status" value="1"/>
</dbReference>
<proteinExistence type="predicted"/>
<evidence type="ECO:0000256" key="1">
    <source>
        <dbReference type="SAM" id="MobiDB-lite"/>
    </source>
</evidence>
<dbReference type="EMBL" id="BMAQ01000021">
    <property type="protein sequence ID" value="GFR38624.1"/>
    <property type="molecule type" value="Genomic_DNA"/>
</dbReference>
<accession>A0A916QFE9</accession>
<dbReference type="RefSeq" id="WP_200966860.1">
    <property type="nucleotide sequence ID" value="NZ_BMAQ01000021.1"/>
</dbReference>
<dbReference type="Proteomes" id="UP000654993">
    <property type="component" value="Unassembled WGS sequence"/>
</dbReference>
<dbReference type="InterPro" id="IPR007390">
    <property type="entry name" value="Spore_V_R"/>
</dbReference>
<evidence type="ECO:0000313" key="4">
    <source>
        <dbReference type="EMBL" id="GFR38624.1"/>
    </source>
</evidence>
<dbReference type="PANTHER" id="PTHR30029:SF2">
    <property type="entry name" value="STAGE V SPORULATION PROTEIN R"/>
    <property type="match status" value="1"/>
</dbReference>
<dbReference type="Pfam" id="PF04293">
    <property type="entry name" value="SpoVR"/>
    <property type="match status" value="1"/>
</dbReference>
<reference evidence="4" key="2">
    <citation type="journal article" date="2021" name="Data Brief">
        <title>Draft genome sequence data of the facultative, thermophilic, xylanolytic bacterium Paenibacillus sp. strain DA-C8.</title>
        <authorList>
            <person name="Chhe C."/>
            <person name="Uke A."/>
            <person name="Baramee S."/>
            <person name="Ungkulpasvich U."/>
            <person name="Tachaapaikoon C."/>
            <person name="Pason P."/>
            <person name="Waeonukul R."/>
            <person name="Ratanakhanokchai K."/>
            <person name="Kosugi A."/>
        </authorList>
    </citation>
    <scope>NUCLEOTIDE SEQUENCE</scope>
    <source>
        <strain evidence="4">DA-C8</strain>
    </source>
</reference>
<feature type="domain" description="SpoVR protein-like N-terminal" evidence="2">
    <location>
        <begin position="5"/>
        <end position="405"/>
    </location>
</feature>
<dbReference type="PANTHER" id="PTHR30029">
    <property type="entry name" value="STAGE V SPORULATION PROTEIN R"/>
    <property type="match status" value="1"/>
</dbReference>
<feature type="compositionally biased region" description="Basic and acidic residues" evidence="1">
    <location>
        <begin position="207"/>
        <end position="225"/>
    </location>
</feature>
<protein>
    <submittedName>
        <fullName evidence="4">Stage V sporulation protein R</fullName>
    </submittedName>
</protein>
<evidence type="ECO:0000313" key="5">
    <source>
        <dbReference type="Proteomes" id="UP000654993"/>
    </source>
</evidence>
<feature type="region of interest" description="Disordered" evidence="1">
    <location>
        <begin position="178"/>
        <end position="197"/>
    </location>
</feature>
<evidence type="ECO:0000259" key="2">
    <source>
        <dbReference type="Pfam" id="PF04293"/>
    </source>
</evidence>
<gene>
    <name evidence="4" type="primary">spoVR</name>
    <name evidence="4" type="ORF">PRECH8_19200</name>
</gene>
<evidence type="ECO:0000259" key="3">
    <source>
        <dbReference type="Pfam" id="PF24755"/>
    </source>
</evidence>
<feature type="domain" description="SpoVR-like C-terminal" evidence="3">
    <location>
        <begin position="408"/>
        <end position="459"/>
    </location>
</feature>
<dbReference type="AlphaFoldDB" id="A0A916QFE9"/>
<feature type="region of interest" description="Disordered" evidence="1">
    <location>
        <begin position="204"/>
        <end position="225"/>
    </location>
</feature>
<keyword evidence="5" id="KW-1185">Reference proteome</keyword>
<dbReference type="InterPro" id="IPR057008">
    <property type="entry name" value="SpoVR-like_C"/>
</dbReference>
<organism evidence="4 5">
    <name type="scientific">Insulibacter thermoxylanivorax</name>
    <dbReference type="NCBI Taxonomy" id="2749268"/>
    <lineage>
        <taxon>Bacteria</taxon>
        <taxon>Bacillati</taxon>
        <taxon>Bacillota</taxon>
        <taxon>Bacilli</taxon>
        <taxon>Bacillales</taxon>
        <taxon>Paenibacillaceae</taxon>
        <taxon>Insulibacter</taxon>
    </lineage>
</organism>
<name>A0A916QFE9_9BACL</name>
<reference evidence="4" key="1">
    <citation type="submission" date="2020-08" db="EMBL/GenBank/DDBJ databases">
        <authorList>
            <person name="Uke A."/>
            <person name="Chhe C."/>
            <person name="Baramee S."/>
            <person name="Kosugi A."/>
        </authorList>
    </citation>
    <scope>NUCLEOTIDE SEQUENCE</scope>
    <source>
        <strain evidence="4">DA-C8</strain>
    </source>
</reference>